<dbReference type="PIRSF" id="PIRSF003095">
    <property type="entry name" value="Trigger_factor"/>
    <property type="match status" value="1"/>
</dbReference>
<dbReference type="GO" id="GO:0003755">
    <property type="term" value="F:peptidyl-prolyl cis-trans isomerase activity"/>
    <property type="evidence" value="ECO:0007669"/>
    <property type="project" value="UniProtKB-EC"/>
</dbReference>
<protein>
    <recommendedName>
        <fullName evidence="4 10">Trigger factor</fullName>
        <shortName evidence="10">TF</shortName>
        <ecNumber evidence="3 10">5.2.1.8</ecNumber>
    </recommendedName>
    <alternativeName>
        <fullName evidence="9 10">PPIase</fullName>
    </alternativeName>
</protein>
<organism evidence="15 16">
    <name type="scientific">Candidatus Xenohaliotis californiensis</name>
    <dbReference type="NCBI Taxonomy" id="84677"/>
    <lineage>
        <taxon>Bacteria</taxon>
        <taxon>Pseudomonadati</taxon>
        <taxon>Pseudomonadota</taxon>
        <taxon>Alphaproteobacteria</taxon>
        <taxon>Rickettsiales</taxon>
        <taxon>Anaplasmataceae</taxon>
        <taxon>Candidatus Xenohaliotis</taxon>
    </lineage>
</organism>
<dbReference type="RefSeq" id="WP_338363790.1">
    <property type="nucleotide sequence ID" value="NZ_CAWVOK010000014.1"/>
</dbReference>
<comment type="function">
    <text evidence="8 10">Involved in protein export. Acts as a chaperone by maintaining the newly synthesized protein in an open conformation. Functions as a peptidyl-prolyl cis-trans isomerase.</text>
</comment>
<comment type="similarity">
    <text evidence="2 10 12">Belongs to the FKBP-type PPIase family. Tig subfamily.</text>
</comment>
<comment type="caution">
    <text evidence="15">The sequence shown here is derived from an EMBL/GenBank/DDBJ whole genome shotgun (WGS) entry which is preliminary data.</text>
</comment>
<evidence type="ECO:0000256" key="2">
    <source>
        <dbReference type="ARBA" id="ARBA00005464"/>
    </source>
</evidence>
<evidence type="ECO:0000256" key="7">
    <source>
        <dbReference type="ARBA" id="ARBA00023235"/>
    </source>
</evidence>
<evidence type="ECO:0000256" key="12">
    <source>
        <dbReference type="RuleBase" id="RU003914"/>
    </source>
</evidence>
<dbReference type="NCBIfam" id="TIGR00115">
    <property type="entry name" value="tig"/>
    <property type="match status" value="1"/>
</dbReference>
<evidence type="ECO:0000256" key="3">
    <source>
        <dbReference type="ARBA" id="ARBA00013194"/>
    </source>
</evidence>
<evidence type="ECO:0000259" key="14">
    <source>
        <dbReference type="PROSITE" id="PS50059"/>
    </source>
</evidence>
<dbReference type="PROSITE" id="PS50059">
    <property type="entry name" value="FKBP_PPIASE"/>
    <property type="match status" value="1"/>
</dbReference>
<accession>A0ABP0EVQ2</accession>
<dbReference type="SUPFAM" id="SSF102735">
    <property type="entry name" value="Trigger factor ribosome-binding domain"/>
    <property type="match status" value="1"/>
</dbReference>
<dbReference type="SUPFAM" id="SSF54534">
    <property type="entry name" value="FKBP-like"/>
    <property type="match status" value="1"/>
</dbReference>
<dbReference type="SUPFAM" id="SSF109998">
    <property type="entry name" value="Triger factor/SurA peptide-binding domain-like"/>
    <property type="match status" value="1"/>
</dbReference>
<evidence type="ECO:0000256" key="9">
    <source>
        <dbReference type="ARBA" id="ARBA00029986"/>
    </source>
</evidence>
<dbReference type="InterPro" id="IPR001179">
    <property type="entry name" value="PPIase_FKBP_dom"/>
</dbReference>
<comment type="subcellular location">
    <subcellularLocation>
        <location evidence="10">Cytoplasm</location>
    </subcellularLocation>
    <text evidence="10">About half TF is bound to the ribosome near the polypeptide exit tunnel while the other half is free in the cytoplasm.</text>
</comment>
<feature type="region of interest" description="Disordered" evidence="13">
    <location>
        <begin position="444"/>
        <end position="496"/>
    </location>
</feature>
<dbReference type="Gene3D" id="1.10.3120.10">
    <property type="entry name" value="Trigger factor, C-terminal domain"/>
    <property type="match status" value="1"/>
</dbReference>
<keyword evidence="5 10" id="KW-0697">Rotamase</keyword>
<dbReference type="EC" id="5.2.1.8" evidence="3 10"/>
<dbReference type="InterPro" id="IPR027304">
    <property type="entry name" value="Trigger_fact/SurA_dom_sf"/>
</dbReference>
<feature type="compositionally biased region" description="Polar residues" evidence="13">
    <location>
        <begin position="487"/>
        <end position="496"/>
    </location>
</feature>
<sequence length="496" mass="55660">MVAYSLKELSNDELKYEYRFHLIDSDINSAVDDKVKEYSAKIRMPGFRVGKVSPFVVRQKFGADIRKEVVESAFKEVHNEIGKRFNLATNVDVKLDEETEGNISATLTFEVLPAMPKIDLSTINVTSFICEVKDADVDKEIEIIKKEQKNFIVKAGRKALDGDAIDVDFEIFVDNKLIKGGEAKNYRIVLGNGQMIKGFEDGLQGMEANENKTFDFVFPDDYQSSQVAGKKAKANVKVLSVLSEEEIISNDDLAKVFNCTQDEIRVNTKASLHKKVDTMIKGVKIKDLFDALDEKIDCPMPKALLDREEKMLLDNGNLGNVPLDIVRSMAARRVKIGLFLMSISNDNGLKLSNDDLTHYVMEQVRNSGSYGRELLDFYMNNEKAREAIARSAMEEKGVNFVLTKVLTKDEEITFSELQKKYDAIDNDLLKKSKAPKTIKNTSKAKIMTDDKKESSTEKVKSITTRAANATKKSTNMVKSANKKKTASVKTSIKSSE</sequence>
<keyword evidence="10" id="KW-0963">Cytoplasm</keyword>
<keyword evidence="6 10" id="KW-0143">Chaperone</keyword>
<keyword evidence="16" id="KW-1185">Reference proteome</keyword>
<dbReference type="InterPro" id="IPR037041">
    <property type="entry name" value="Trigger_fac_C_sf"/>
</dbReference>
<evidence type="ECO:0000256" key="11">
    <source>
        <dbReference type="PROSITE-ProRule" id="PRU00277"/>
    </source>
</evidence>
<feature type="domain" description="PPIase FKBP-type" evidence="14">
    <location>
        <begin position="162"/>
        <end position="214"/>
    </location>
</feature>
<evidence type="ECO:0000256" key="1">
    <source>
        <dbReference type="ARBA" id="ARBA00000971"/>
    </source>
</evidence>
<dbReference type="Gene3D" id="3.10.50.40">
    <property type="match status" value="1"/>
</dbReference>
<evidence type="ECO:0000256" key="8">
    <source>
        <dbReference type="ARBA" id="ARBA00024849"/>
    </source>
</evidence>
<evidence type="ECO:0000256" key="4">
    <source>
        <dbReference type="ARBA" id="ARBA00016902"/>
    </source>
</evidence>
<feature type="compositionally biased region" description="Basic and acidic residues" evidence="13">
    <location>
        <begin position="446"/>
        <end position="460"/>
    </location>
</feature>
<keyword evidence="7 10" id="KW-0413">Isomerase</keyword>
<evidence type="ECO:0000256" key="13">
    <source>
        <dbReference type="SAM" id="MobiDB-lite"/>
    </source>
</evidence>
<dbReference type="InterPro" id="IPR046357">
    <property type="entry name" value="PPIase_dom_sf"/>
</dbReference>
<dbReference type="Pfam" id="PF05697">
    <property type="entry name" value="Trigger_N"/>
    <property type="match status" value="1"/>
</dbReference>
<dbReference type="EMBL" id="CAWVOK010000014">
    <property type="protein sequence ID" value="CAK8162734.1"/>
    <property type="molecule type" value="Genomic_DNA"/>
</dbReference>
<dbReference type="InterPro" id="IPR036611">
    <property type="entry name" value="Trigger_fac_ribosome-bd_sf"/>
</dbReference>
<dbReference type="InterPro" id="IPR008881">
    <property type="entry name" value="Trigger_fac_ribosome-bd_bac"/>
</dbReference>
<dbReference type="Proteomes" id="UP001314181">
    <property type="component" value="Unassembled WGS sequence"/>
</dbReference>
<comment type="domain">
    <text evidence="10">Consists of 3 domains; the N-terminus binds the ribosome, the middle domain has PPIase activity, while the C-terminus has intrinsic chaperone activity on its own.</text>
</comment>
<dbReference type="Gene3D" id="3.30.70.1050">
    <property type="entry name" value="Trigger factor ribosome-binding domain"/>
    <property type="match status" value="1"/>
</dbReference>
<dbReference type="InterPro" id="IPR005215">
    <property type="entry name" value="Trig_fac"/>
</dbReference>
<gene>
    <name evidence="10 15" type="primary">tig</name>
    <name evidence="15" type="ORF">CAXC1_220036</name>
</gene>
<name>A0ABP0EVQ2_9RICK</name>
<evidence type="ECO:0000256" key="10">
    <source>
        <dbReference type="HAMAP-Rule" id="MF_00303"/>
    </source>
</evidence>
<dbReference type="HAMAP" id="MF_00303">
    <property type="entry name" value="Trigger_factor_Tig"/>
    <property type="match status" value="1"/>
</dbReference>
<proteinExistence type="inferred from homology"/>
<dbReference type="Pfam" id="PF05698">
    <property type="entry name" value="Trigger_C"/>
    <property type="match status" value="1"/>
</dbReference>
<evidence type="ECO:0000256" key="5">
    <source>
        <dbReference type="ARBA" id="ARBA00023110"/>
    </source>
</evidence>
<feature type="compositionally biased region" description="Polar residues" evidence="13">
    <location>
        <begin position="461"/>
        <end position="478"/>
    </location>
</feature>
<dbReference type="Pfam" id="PF00254">
    <property type="entry name" value="FKBP_C"/>
    <property type="match status" value="1"/>
</dbReference>
<keyword evidence="10 12" id="KW-0131">Cell cycle</keyword>
<dbReference type="InterPro" id="IPR008880">
    <property type="entry name" value="Trigger_fac_C"/>
</dbReference>
<keyword evidence="10 12" id="KW-0132">Cell division</keyword>
<comment type="catalytic activity">
    <reaction evidence="1 10 11">
        <text>[protein]-peptidylproline (omega=180) = [protein]-peptidylproline (omega=0)</text>
        <dbReference type="Rhea" id="RHEA:16237"/>
        <dbReference type="Rhea" id="RHEA-COMP:10747"/>
        <dbReference type="Rhea" id="RHEA-COMP:10748"/>
        <dbReference type="ChEBI" id="CHEBI:83833"/>
        <dbReference type="ChEBI" id="CHEBI:83834"/>
        <dbReference type="EC" id="5.2.1.8"/>
    </reaction>
</comment>
<evidence type="ECO:0000313" key="16">
    <source>
        <dbReference type="Proteomes" id="UP001314181"/>
    </source>
</evidence>
<reference evidence="15 16" key="1">
    <citation type="submission" date="2024-01" db="EMBL/GenBank/DDBJ databases">
        <authorList>
            <person name="Kunselman E."/>
        </authorList>
    </citation>
    <scope>NUCLEOTIDE SEQUENCE [LARGE SCALE GENOMIC DNA]</scope>
    <source>
        <strain evidence="15">2 abalone samples</strain>
    </source>
</reference>
<evidence type="ECO:0000313" key="15">
    <source>
        <dbReference type="EMBL" id="CAK8162734.1"/>
    </source>
</evidence>
<evidence type="ECO:0000256" key="6">
    <source>
        <dbReference type="ARBA" id="ARBA00023186"/>
    </source>
</evidence>